<name>A0A0F5VBY9_9GAMM</name>
<dbReference type="AlphaFoldDB" id="A0A0F5VBY9"/>
<comment type="caution">
    <text evidence="1">The sequence shown here is derived from an EMBL/GenBank/DDBJ whole genome shotgun (WGS) entry which is preliminary data.</text>
</comment>
<reference evidence="1 2" key="1">
    <citation type="submission" date="2014-12" db="EMBL/GenBank/DDBJ databases">
        <title>Mercury Reductase activity and rhizosphere competence traits in the genome of root associated Photobacterium halotolerans MELD1.</title>
        <authorList>
            <person name="Mathew D.C."/>
            <person name="Huang C.-C."/>
        </authorList>
    </citation>
    <scope>NUCLEOTIDE SEQUENCE [LARGE SCALE GENOMIC DNA]</scope>
    <source>
        <strain evidence="1 2">MELD1</strain>
    </source>
</reference>
<organism evidence="1 2">
    <name type="scientific">Photobacterium halotolerans</name>
    <dbReference type="NCBI Taxonomy" id="265726"/>
    <lineage>
        <taxon>Bacteria</taxon>
        <taxon>Pseudomonadati</taxon>
        <taxon>Pseudomonadota</taxon>
        <taxon>Gammaproteobacteria</taxon>
        <taxon>Vibrionales</taxon>
        <taxon>Vibrionaceae</taxon>
        <taxon>Photobacterium</taxon>
    </lineage>
</organism>
<accession>A0A0F5VBY9</accession>
<dbReference type="PATRIC" id="fig|265726.11.peg.4491"/>
<dbReference type="EMBL" id="JWYV01000009">
    <property type="protein sequence ID" value="KKC99582.1"/>
    <property type="molecule type" value="Genomic_DNA"/>
</dbReference>
<protein>
    <submittedName>
        <fullName evidence="1">Uncharacterized protein</fullName>
    </submittedName>
</protein>
<keyword evidence="2" id="KW-1185">Reference proteome</keyword>
<dbReference type="Proteomes" id="UP000033633">
    <property type="component" value="Unassembled WGS sequence"/>
</dbReference>
<evidence type="ECO:0000313" key="1">
    <source>
        <dbReference type="EMBL" id="KKC99582.1"/>
    </source>
</evidence>
<sequence>MNNQNLAYMILNDSARITEAITTGAAWEIWMQVELILLFRQAGIQATREVPYPPPNGNWRLDALAQDNDGRYAIELKVESATNAGAALLVSAQQDMNKIVHYPAPNPGSRWVVAIGYSATARHALQDYANDPAHHSIYHEQNAIGVLVTNV</sequence>
<gene>
    <name evidence="1" type="ORF">KY46_11650</name>
</gene>
<proteinExistence type="predicted"/>
<evidence type="ECO:0000313" key="2">
    <source>
        <dbReference type="Proteomes" id="UP000033633"/>
    </source>
</evidence>
<dbReference type="RefSeq" id="WP_046220814.1">
    <property type="nucleotide sequence ID" value="NZ_JWYV01000009.1"/>
</dbReference>
<dbReference type="OrthoDB" id="764716at2"/>